<organism evidence="2 3">
    <name type="scientific">Oryza sativa subsp. japonica</name>
    <name type="common">Rice</name>
    <dbReference type="NCBI Taxonomy" id="39947"/>
    <lineage>
        <taxon>Eukaryota</taxon>
        <taxon>Viridiplantae</taxon>
        <taxon>Streptophyta</taxon>
        <taxon>Embryophyta</taxon>
        <taxon>Tracheophyta</taxon>
        <taxon>Spermatophyta</taxon>
        <taxon>Magnoliopsida</taxon>
        <taxon>Liliopsida</taxon>
        <taxon>Poales</taxon>
        <taxon>Poaceae</taxon>
        <taxon>BOP clade</taxon>
        <taxon>Oryzoideae</taxon>
        <taxon>Oryzeae</taxon>
        <taxon>Oryzinae</taxon>
        <taxon>Oryza</taxon>
        <taxon>Oryza sativa</taxon>
    </lineage>
</organism>
<feature type="compositionally biased region" description="Pro residues" evidence="1">
    <location>
        <begin position="127"/>
        <end position="144"/>
    </location>
</feature>
<evidence type="ECO:0000313" key="3">
    <source>
        <dbReference type="Proteomes" id="UP000000763"/>
    </source>
</evidence>
<accession>Q7XZW9</accession>
<dbReference type="Proteomes" id="UP000000763">
    <property type="component" value="Chromosome 3"/>
</dbReference>
<dbReference type="AlphaFoldDB" id="Q7XZW9"/>
<sequence>MTKIKDEDLNKLYNFRGTERERRLLRGAARGSGGLGTGGGGLPRPPIRRDSGRLGNGGGLPSPTSHARCSLPRRTAAGTATTTAGTVTTTTDLDGGHAAVTATAAAAADVDGSGALCSPLHRASPPTLDPPAAPPLLHPPPPYLPSSGHPLR</sequence>
<feature type="region of interest" description="Disordered" evidence="1">
    <location>
        <begin position="26"/>
        <end position="85"/>
    </location>
</feature>
<feature type="compositionally biased region" description="Low complexity" evidence="1">
    <location>
        <begin position="75"/>
        <end position="85"/>
    </location>
</feature>
<reference evidence="3" key="2">
    <citation type="journal article" date="2008" name="Nucleic Acids Res.">
        <title>The rice annotation project database (RAP-DB): 2008 update.</title>
        <authorList>
            <consortium name="The rice annotation project (RAP)"/>
        </authorList>
    </citation>
    <scope>GENOME REANNOTATION</scope>
    <source>
        <strain evidence="3">cv. Nipponbare</strain>
    </source>
</reference>
<gene>
    <name evidence="2" type="primary">OSJNBb0094O03.3</name>
</gene>
<proteinExistence type="predicted"/>
<evidence type="ECO:0000313" key="2">
    <source>
        <dbReference type="EMBL" id="AAP68885.1"/>
    </source>
</evidence>
<protein>
    <submittedName>
        <fullName evidence="2">Uncharacterized protein</fullName>
    </submittedName>
</protein>
<evidence type="ECO:0000256" key="1">
    <source>
        <dbReference type="SAM" id="MobiDB-lite"/>
    </source>
</evidence>
<feature type="compositionally biased region" description="Gly residues" evidence="1">
    <location>
        <begin position="30"/>
        <end position="42"/>
    </location>
</feature>
<reference evidence="3" key="1">
    <citation type="journal article" date="2005" name="Nature">
        <title>The map-based sequence of the rice genome.</title>
        <authorList>
            <consortium name="International rice genome sequencing project (IRGSP)"/>
            <person name="Matsumoto T."/>
            <person name="Wu J."/>
            <person name="Kanamori H."/>
            <person name="Katayose Y."/>
            <person name="Fujisawa M."/>
            <person name="Namiki N."/>
            <person name="Mizuno H."/>
            <person name="Yamamoto K."/>
            <person name="Antonio B.A."/>
            <person name="Baba T."/>
            <person name="Sakata K."/>
            <person name="Nagamura Y."/>
            <person name="Aoki H."/>
            <person name="Arikawa K."/>
            <person name="Arita K."/>
            <person name="Bito T."/>
            <person name="Chiden Y."/>
            <person name="Fujitsuka N."/>
            <person name="Fukunaka R."/>
            <person name="Hamada M."/>
            <person name="Harada C."/>
            <person name="Hayashi A."/>
            <person name="Hijishita S."/>
            <person name="Honda M."/>
            <person name="Hosokawa S."/>
            <person name="Ichikawa Y."/>
            <person name="Idonuma A."/>
            <person name="Iijima M."/>
            <person name="Ikeda M."/>
            <person name="Ikeno M."/>
            <person name="Ito K."/>
            <person name="Ito S."/>
            <person name="Ito T."/>
            <person name="Ito Y."/>
            <person name="Ito Y."/>
            <person name="Iwabuchi A."/>
            <person name="Kamiya K."/>
            <person name="Karasawa W."/>
            <person name="Kurita K."/>
            <person name="Katagiri S."/>
            <person name="Kikuta A."/>
            <person name="Kobayashi H."/>
            <person name="Kobayashi N."/>
            <person name="Machita K."/>
            <person name="Maehara T."/>
            <person name="Masukawa M."/>
            <person name="Mizubayashi T."/>
            <person name="Mukai Y."/>
            <person name="Nagasaki H."/>
            <person name="Nagata Y."/>
            <person name="Naito S."/>
            <person name="Nakashima M."/>
            <person name="Nakama Y."/>
            <person name="Nakamichi Y."/>
            <person name="Nakamura M."/>
            <person name="Meguro A."/>
            <person name="Negishi M."/>
            <person name="Ohta I."/>
            <person name="Ohta T."/>
            <person name="Okamoto M."/>
            <person name="Ono N."/>
            <person name="Saji S."/>
            <person name="Sakaguchi M."/>
            <person name="Sakai K."/>
            <person name="Shibata M."/>
            <person name="Shimokawa T."/>
            <person name="Song J."/>
            <person name="Takazaki Y."/>
            <person name="Terasawa K."/>
            <person name="Tsugane M."/>
            <person name="Tsuji K."/>
            <person name="Ueda S."/>
            <person name="Waki K."/>
            <person name="Yamagata H."/>
            <person name="Yamamoto M."/>
            <person name="Yamamoto S."/>
            <person name="Yamane H."/>
            <person name="Yoshiki S."/>
            <person name="Yoshihara R."/>
            <person name="Yukawa K."/>
            <person name="Zhong H."/>
            <person name="Yano M."/>
            <person name="Yuan Q."/>
            <person name="Ouyang S."/>
            <person name="Liu J."/>
            <person name="Jones K.M."/>
            <person name="Gansberger K."/>
            <person name="Moffat K."/>
            <person name="Hill J."/>
            <person name="Bera J."/>
            <person name="Fadrosh D."/>
            <person name="Jin S."/>
            <person name="Johri S."/>
            <person name="Kim M."/>
            <person name="Overton L."/>
            <person name="Reardon M."/>
            <person name="Tsitrin T."/>
            <person name="Vuong H."/>
            <person name="Weaver B."/>
            <person name="Ciecko A."/>
            <person name="Tallon L."/>
            <person name="Jackson J."/>
            <person name="Pai G."/>
            <person name="Aken S.V."/>
            <person name="Utterback T."/>
            <person name="Reidmuller S."/>
            <person name="Feldblyum T."/>
            <person name="Hsiao J."/>
            <person name="Zismann V."/>
            <person name="Iobst S."/>
            <person name="de Vazeille A.R."/>
            <person name="Buell C.R."/>
            <person name="Ying K."/>
            <person name="Li Y."/>
            <person name="Lu T."/>
            <person name="Huang Y."/>
            <person name="Zhao Q."/>
            <person name="Feng Q."/>
            <person name="Zhang L."/>
            <person name="Zhu J."/>
            <person name="Weng Q."/>
            <person name="Mu J."/>
            <person name="Lu Y."/>
            <person name="Fan D."/>
            <person name="Liu Y."/>
            <person name="Guan J."/>
            <person name="Zhang Y."/>
            <person name="Yu S."/>
            <person name="Liu X."/>
            <person name="Zhang Y."/>
            <person name="Hong G."/>
            <person name="Han B."/>
            <person name="Choisne N."/>
            <person name="Demange N."/>
            <person name="Orjeda G."/>
            <person name="Samain S."/>
            <person name="Cattolico L."/>
            <person name="Pelletier E."/>
            <person name="Couloux A."/>
            <person name="Segurens B."/>
            <person name="Wincker P."/>
            <person name="D'Hont A."/>
            <person name="Scarpelli C."/>
            <person name="Weissenbach J."/>
            <person name="Salanoubat M."/>
            <person name="Quetier F."/>
            <person name="Yu Y."/>
            <person name="Kim H.R."/>
            <person name="Rambo T."/>
            <person name="Currie J."/>
            <person name="Collura K."/>
            <person name="Luo M."/>
            <person name="Yang T."/>
            <person name="Ammiraju J.S.S."/>
            <person name="Engler F."/>
            <person name="Soderlund C."/>
            <person name="Wing R.A."/>
            <person name="Palmer L.E."/>
            <person name="de la Bastide M."/>
            <person name="Spiegel L."/>
            <person name="Nascimento L."/>
            <person name="Zutavern T."/>
            <person name="O'Shaughnessy A."/>
            <person name="Dike S."/>
            <person name="Dedhia N."/>
            <person name="Preston R."/>
            <person name="Balija V."/>
            <person name="McCombie W.R."/>
            <person name="Chow T."/>
            <person name="Chen H."/>
            <person name="Chung M."/>
            <person name="Chen C."/>
            <person name="Shaw J."/>
            <person name="Wu H."/>
            <person name="Hsiao K."/>
            <person name="Chao Y."/>
            <person name="Chu M."/>
            <person name="Cheng C."/>
            <person name="Hour A."/>
            <person name="Lee P."/>
            <person name="Lin S."/>
            <person name="Lin Y."/>
            <person name="Liou J."/>
            <person name="Liu S."/>
            <person name="Hsing Y."/>
            <person name="Raghuvanshi S."/>
            <person name="Mohanty A."/>
            <person name="Bharti A.K."/>
            <person name="Gaur A."/>
            <person name="Gupta V."/>
            <person name="Kumar D."/>
            <person name="Ravi V."/>
            <person name="Vij S."/>
            <person name="Kapur A."/>
            <person name="Khurana P."/>
            <person name="Khurana P."/>
            <person name="Khurana J.P."/>
            <person name="Tyagi A.K."/>
            <person name="Gaikwad K."/>
            <person name="Singh A."/>
            <person name="Dalal V."/>
            <person name="Srivastava S."/>
            <person name="Dixit A."/>
            <person name="Pal A.K."/>
            <person name="Ghazi I.A."/>
            <person name="Yadav M."/>
            <person name="Pandit A."/>
            <person name="Bhargava A."/>
            <person name="Sureshbabu K."/>
            <person name="Batra K."/>
            <person name="Sharma T.R."/>
            <person name="Mohapatra T."/>
            <person name="Singh N.K."/>
            <person name="Messing J."/>
            <person name="Nelson A.B."/>
            <person name="Fuks G."/>
            <person name="Kavchok S."/>
            <person name="Keizer G."/>
            <person name="Linton E."/>
            <person name="Llaca V."/>
            <person name="Song R."/>
            <person name="Tanyolac B."/>
            <person name="Young S."/>
            <person name="Ho-Il K."/>
            <person name="Hahn J.H."/>
            <person name="Sangsakoo G."/>
            <person name="Vanavichit A."/>
            <person name="de Mattos Luiz.A.T."/>
            <person name="Zimmer P.D."/>
            <person name="Malone G."/>
            <person name="Dellagostin O."/>
            <person name="de Oliveira A.C."/>
            <person name="Bevan M."/>
            <person name="Bancroft I."/>
            <person name="Minx P."/>
            <person name="Cordum H."/>
            <person name="Wilson R."/>
            <person name="Cheng Z."/>
            <person name="Jin W."/>
            <person name="Jiang J."/>
            <person name="Leong S.A."/>
            <person name="Iwama H."/>
            <person name="Gojobori T."/>
            <person name="Itoh T."/>
            <person name="Niimura Y."/>
            <person name="Fujii Y."/>
            <person name="Habara T."/>
            <person name="Sakai H."/>
            <person name="Sato Y."/>
            <person name="Wilson G."/>
            <person name="Kumar K."/>
            <person name="McCouch S."/>
            <person name="Juretic N."/>
            <person name="Hoen D."/>
            <person name="Wright S."/>
            <person name="Bruskiewich R."/>
            <person name="Bureau T."/>
            <person name="Miyao A."/>
            <person name="Hirochika H."/>
            <person name="Nishikawa T."/>
            <person name="Kadowaki K."/>
            <person name="Sugiura M."/>
            <person name="Burr B."/>
            <person name="Sasaki T."/>
        </authorList>
    </citation>
    <scope>NUCLEOTIDE SEQUENCE [LARGE SCALE GENOMIC DNA]</scope>
    <source>
        <strain evidence="3">cv. Nipponbare</strain>
    </source>
</reference>
<dbReference type="EMBL" id="AC092781">
    <property type="protein sequence ID" value="AAP68885.1"/>
    <property type="molecule type" value="Genomic_DNA"/>
</dbReference>
<name>Q7XZW9_ORYSJ</name>
<feature type="region of interest" description="Disordered" evidence="1">
    <location>
        <begin position="113"/>
        <end position="152"/>
    </location>
</feature>